<evidence type="ECO:0000256" key="1">
    <source>
        <dbReference type="ARBA" id="ARBA00022630"/>
    </source>
</evidence>
<protein>
    <submittedName>
        <fullName evidence="6">Luciferase-like monooxygenase</fullName>
    </submittedName>
</protein>
<comment type="caution">
    <text evidence="6">The sequence shown here is derived from an EMBL/GenBank/DDBJ whole genome shotgun (WGS) entry which is preliminary data.</text>
</comment>
<keyword evidence="1" id="KW-0285">Flavoprotein</keyword>
<keyword evidence="2" id="KW-0288">FMN</keyword>
<dbReference type="GO" id="GO:0046306">
    <property type="term" value="P:alkanesulfonate catabolic process"/>
    <property type="evidence" value="ECO:0007669"/>
    <property type="project" value="TreeGrafter"/>
</dbReference>
<dbReference type="PANTHER" id="PTHR42847:SF4">
    <property type="entry name" value="ALKANESULFONATE MONOOXYGENASE-RELATED"/>
    <property type="match status" value="1"/>
</dbReference>
<evidence type="ECO:0000313" key="6">
    <source>
        <dbReference type="EMBL" id="RZS32219.1"/>
    </source>
</evidence>
<evidence type="ECO:0000313" key="7">
    <source>
        <dbReference type="Proteomes" id="UP000294257"/>
    </source>
</evidence>
<dbReference type="SUPFAM" id="SSF51679">
    <property type="entry name" value="Bacterial luciferase-like"/>
    <property type="match status" value="2"/>
</dbReference>
<evidence type="ECO:0000256" key="2">
    <source>
        <dbReference type="ARBA" id="ARBA00022643"/>
    </source>
</evidence>
<accession>A0A4V2ERK0</accession>
<dbReference type="InterPro" id="IPR011251">
    <property type="entry name" value="Luciferase-like_dom"/>
</dbReference>
<feature type="domain" description="Luciferase-like" evidence="5">
    <location>
        <begin position="8"/>
        <end position="60"/>
    </location>
</feature>
<dbReference type="Proteomes" id="UP000294257">
    <property type="component" value="Unassembled WGS sequence"/>
</dbReference>
<proteinExistence type="predicted"/>
<dbReference type="EMBL" id="SGWQ01000013">
    <property type="protein sequence ID" value="RZS32219.1"/>
    <property type="molecule type" value="Genomic_DNA"/>
</dbReference>
<evidence type="ECO:0000256" key="3">
    <source>
        <dbReference type="ARBA" id="ARBA00023002"/>
    </source>
</evidence>
<dbReference type="PANTHER" id="PTHR42847">
    <property type="entry name" value="ALKANESULFONATE MONOOXYGENASE"/>
    <property type="match status" value="1"/>
</dbReference>
<keyword evidence="4 6" id="KW-0503">Monooxygenase</keyword>
<dbReference type="Pfam" id="PF00296">
    <property type="entry name" value="Bac_luciferase"/>
    <property type="match status" value="1"/>
</dbReference>
<sequence length="208" mass="22636">MTAVHWVLPDRPATLKYLTHAARTAEHLGFDGVVLPEGEGDPLVIAALLATTTERLRFTVPADVAPEAVATFRHYAGERLVLATAIESASPPEIIGRAVRLHVISRDTSGEAWARARRLFAEPTASKLEVYPNLLARGDVLTLVGGHAEVARRIEDYRDHGVEEFLLSGTPHLEEAYSFAEGVLPKLRKEKPRGHAVRAPSAEQSLAS</sequence>
<keyword evidence="7" id="KW-1185">Reference proteome</keyword>
<evidence type="ECO:0000259" key="5">
    <source>
        <dbReference type="Pfam" id="PF00296"/>
    </source>
</evidence>
<organism evidence="6 7">
    <name type="scientific">Herbihabitans rhizosphaerae</name>
    <dbReference type="NCBI Taxonomy" id="1872711"/>
    <lineage>
        <taxon>Bacteria</taxon>
        <taxon>Bacillati</taxon>
        <taxon>Actinomycetota</taxon>
        <taxon>Actinomycetes</taxon>
        <taxon>Pseudonocardiales</taxon>
        <taxon>Pseudonocardiaceae</taxon>
        <taxon>Herbihabitans</taxon>
    </lineage>
</organism>
<evidence type="ECO:0000256" key="4">
    <source>
        <dbReference type="ARBA" id="ARBA00023033"/>
    </source>
</evidence>
<dbReference type="Gene3D" id="3.20.20.30">
    <property type="entry name" value="Luciferase-like domain"/>
    <property type="match status" value="2"/>
</dbReference>
<dbReference type="RefSeq" id="WP_130348038.1">
    <property type="nucleotide sequence ID" value="NZ_SGWQ01000013.1"/>
</dbReference>
<dbReference type="GO" id="GO:0008726">
    <property type="term" value="F:alkanesulfonate monooxygenase activity"/>
    <property type="evidence" value="ECO:0007669"/>
    <property type="project" value="TreeGrafter"/>
</dbReference>
<gene>
    <name evidence="6" type="ORF">EV193_11362</name>
</gene>
<dbReference type="InterPro" id="IPR036661">
    <property type="entry name" value="Luciferase-like_sf"/>
</dbReference>
<reference evidence="6 7" key="1">
    <citation type="submission" date="2019-02" db="EMBL/GenBank/DDBJ databases">
        <title>Genomic Encyclopedia of Type Strains, Phase IV (KMG-IV): sequencing the most valuable type-strain genomes for metagenomic binning, comparative biology and taxonomic classification.</title>
        <authorList>
            <person name="Goeker M."/>
        </authorList>
    </citation>
    <scope>NUCLEOTIDE SEQUENCE [LARGE SCALE GENOMIC DNA]</scope>
    <source>
        <strain evidence="6 7">DSM 101727</strain>
    </source>
</reference>
<name>A0A4V2ERK0_9PSEU</name>
<keyword evidence="3" id="KW-0560">Oxidoreductase</keyword>
<dbReference type="OrthoDB" id="9814695at2"/>
<dbReference type="AlphaFoldDB" id="A0A4V2ERK0"/>
<dbReference type="InterPro" id="IPR050172">
    <property type="entry name" value="SsuD_RutA_monooxygenase"/>
</dbReference>